<feature type="compositionally biased region" description="Pro residues" evidence="1">
    <location>
        <begin position="218"/>
        <end position="230"/>
    </location>
</feature>
<name>A0A8S4PY25_OWEFU</name>
<feature type="region of interest" description="Disordered" evidence="1">
    <location>
        <begin position="90"/>
        <end position="141"/>
    </location>
</feature>
<feature type="region of interest" description="Disordered" evidence="1">
    <location>
        <begin position="213"/>
        <end position="324"/>
    </location>
</feature>
<keyword evidence="3" id="KW-1185">Reference proteome</keyword>
<evidence type="ECO:0000256" key="1">
    <source>
        <dbReference type="SAM" id="MobiDB-lite"/>
    </source>
</evidence>
<evidence type="ECO:0000313" key="3">
    <source>
        <dbReference type="Proteomes" id="UP000749559"/>
    </source>
</evidence>
<comment type="caution">
    <text evidence="2">The sequence shown here is derived from an EMBL/GenBank/DDBJ whole genome shotgun (WGS) entry which is preliminary data.</text>
</comment>
<gene>
    <name evidence="2" type="ORF">OFUS_LOCUS22860</name>
</gene>
<feature type="non-terminal residue" evidence="2">
    <location>
        <position position="1"/>
    </location>
</feature>
<feature type="compositionally biased region" description="Acidic residues" evidence="1">
    <location>
        <begin position="300"/>
        <end position="312"/>
    </location>
</feature>
<organism evidence="2 3">
    <name type="scientific">Owenia fusiformis</name>
    <name type="common">Polychaete worm</name>
    <dbReference type="NCBI Taxonomy" id="6347"/>
    <lineage>
        <taxon>Eukaryota</taxon>
        <taxon>Metazoa</taxon>
        <taxon>Spiralia</taxon>
        <taxon>Lophotrochozoa</taxon>
        <taxon>Annelida</taxon>
        <taxon>Polychaeta</taxon>
        <taxon>Sedentaria</taxon>
        <taxon>Canalipalpata</taxon>
        <taxon>Sabellida</taxon>
        <taxon>Oweniida</taxon>
        <taxon>Oweniidae</taxon>
        <taxon>Owenia</taxon>
    </lineage>
</organism>
<accession>A0A8S4PY25</accession>
<feature type="region of interest" description="Disordered" evidence="1">
    <location>
        <begin position="1"/>
        <end position="27"/>
    </location>
</feature>
<feature type="region of interest" description="Disordered" evidence="1">
    <location>
        <begin position="355"/>
        <end position="374"/>
    </location>
</feature>
<feature type="compositionally biased region" description="Pro residues" evidence="1">
    <location>
        <begin position="264"/>
        <end position="288"/>
    </location>
</feature>
<dbReference type="Proteomes" id="UP000749559">
    <property type="component" value="Unassembled WGS sequence"/>
</dbReference>
<reference evidence="2" key="1">
    <citation type="submission" date="2022-03" db="EMBL/GenBank/DDBJ databases">
        <authorList>
            <person name="Martin C."/>
        </authorList>
    </citation>
    <scope>NUCLEOTIDE SEQUENCE</scope>
</reference>
<sequence length="374" mass="42322">FPIPSETPTTSPSPQPTRTRPPLMKQKSRILRGVLTTENSQAMWHLPDGDTTAVASSQQRRSSTVVTSKIDIEEYNRRRRSSTLLMPATPSIREGDEEQNNGNNNFNISVTPEDRVLVKPEATPGKPAARKSIGKSSINGSRRPSVLFLDNDYASAEEYIDNCWNQIEDFETESDSPYNEFSNIPEPDYENSNFILRDPNDYCTASVRSKLGRRNRFVPPPPQRSLPPTPIDDFEVDNIYDSITKRKGLPPPPQDYIDHGNRPFSPPFPPPPNDLMHIPIPPPLPPPEFNSLKRKPDNNSENDSDDNSEDMTDPTTMERNCNKSREKIKKYYTKEAMVLNDQVQNELRRILSFKATHVDGQANDTADDISEVDV</sequence>
<feature type="compositionally biased region" description="Acidic residues" evidence="1">
    <location>
        <begin position="365"/>
        <end position="374"/>
    </location>
</feature>
<dbReference type="EMBL" id="CAIIXF020000011">
    <property type="protein sequence ID" value="CAH1798767.1"/>
    <property type="molecule type" value="Genomic_DNA"/>
</dbReference>
<dbReference type="AlphaFoldDB" id="A0A8S4PY25"/>
<feature type="compositionally biased region" description="Pro residues" evidence="1">
    <location>
        <begin position="1"/>
        <end position="15"/>
    </location>
</feature>
<proteinExistence type="predicted"/>
<feature type="region of interest" description="Disordered" evidence="1">
    <location>
        <begin position="174"/>
        <end position="193"/>
    </location>
</feature>
<evidence type="ECO:0000313" key="2">
    <source>
        <dbReference type="EMBL" id="CAH1798767.1"/>
    </source>
</evidence>
<protein>
    <submittedName>
        <fullName evidence="2">Uncharacterized protein</fullName>
    </submittedName>
</protein>